<feature type="compositionally biased region" description="Basic and acidic residues" evidence="5">
    <location>
        <begin position="265"/>
        <end position="278"/>
    </location>
</feature>
<evidence type="ECO:0000256" key="2">
    <source>
        <dbReference type="ARBA" id="ARBA00022801"/>
    </source>
</evidence>
<feature type="region of interest" description="Disordered" evidence="5">
    <location>
        <begin position="75"/>
        <end position="301"/>
    </location>
</feature>
<evidence type="ECO:0000256" key="3">
    <source>
        <dbReference type="ARBA" id="ARBA00022806"/>
    </source>
</evidence>
<organism evidence="8">
    <name type="scientific">Pandoravirus neocaledonia</name>
    <dbReference type="NCBI Taxonomy" id="2107708"/>
    <lineage>
        <taxon>Viruses</taxon>
        <taxon>Pandoravirus</taxon>
    </lineage>
</organism>
<keyword evidence="1" id="KW-0547">Nucleotide-binding</keyword>
<feature type="compositionally biased region" description="Basic and acidic residues" evidence="5">
    <location>
        <begin position="107"/>
        <end position="117"/>
    </location>
</feature>
<dbReference type="PANTHER" id="PTHR45626">
    <property type="entry name" value="TRANSCRIPTION TERMINATION FACTOR 2-RELATED"/>
    <property type="match status" value="1"/>
</dbReference>
<proteinExistence type="predicted"/>
<dbReference type="KEGG" id="vg:36842874"/>
<keyword evidence="4" id="KW-0067">ATP-binding</keyword>
<dbReference type="PROSITE" id="PS51192">
    <property type="entry name" value="HELICASE_ATP_BIND_1"/>
    <property type="match status" value="1"/>
</dbReference>
<feature type="domain" description="Helicase C-terminal" evidence="7">
    <location>
        <begin position="960"/>
        <end position="1109"/>
    </location>
</feature>
<dbReference type="GO" id="GO:0016787">
    <property type="term" value="F:hydrolase activity"/>
    <property type="evidence" value="ECO:0007669"/>
    <property type="project" value="UniProtKB-KW"/>
</dbReference>
<feature type="compositionally biased region" description="Acidic residues" evidence="5">
    <location>
        <begin position="245"/>
        <end position="264"/>
    </location>
</feature>
<dbReference type="SMART" id="SM00490">
    <property type="entry name" value="HELICc"/>
    <property type="match status" value="1"/>
</dbReference>
<keyword evidence="2" id="KW-0378">Hydrolase</keyword>
<dbReference type="InterPro" id="IPR027417">
    <property type="entry name" value="P-loop_NTPase"/>
</dbReference>
<feature type="compositionally biased region" description="Basic residues" evidence="5">
    <location>
        <begin position="13"/>
        <end position="27"/>
    </location>
</feature>
<dbReference type="InterPro" id="IPR000330">
    <property type="entry name" value="SNF2_N"/>
</dbReference>
<evidence type="ECO:0000259" key="7">
    <source>
        <dbReference type="PROSITE" id="PS51194"/>
    </source>
</evidence>
<dbReference type="InterPro" id="IPR038718">
    <property type="entry name" value="SNF2-like_sf"/>
</dbReference>
<sequence length="1137" mass="121928">MSDLTVRVPRPTRSARGRKRDTVRRPMRINLIGNDNDGDRGGDGDQRPDGATHPVASPHVDLLAVATDAAQPALGPIATDSVPDCFGDAAPVSPAVQMRAAPAPIVDSERDQRDRLFDANQQIESDGESAKSDDMGCAENDNNVGDGPNENDTKGRLDPCESIETHESESQCKEASDQSRDSDGDGSGQESDDDEGDEEEHRHASSDRDERVEGESKDKTILGDSSDDRGNDSDGSDDEYRGGSDGDDDDDGGSEYGEDSDESDDRVNGANDEKDGHHAKSAQRSSADQRDRTWARARVPDSQRVPLDEALAAKARAGTLTVSDLTGVDVTTALRLATIDAARPIVQQWWGHPLRGLPMVAGPDPAAPYTLLPHQVDAVTWMRGREAAEPGRVYGLRGGVLSMRMGLGKTPTALTLALTAPRGDMPTLVVCSRSVLKEWHTSGVAKFFGAVDAAGAPVVRALYLHSDYMSAAAMRAIDRQALSRYDFVLTTYDVCAAECRRGQYDEDCLERGPKGRITVVHTRARARADRPDLVGPAVLYGTCWERVICDESQRFANPTTGIYRAMMALYGRYKWCLTGTPIRNSHTDIWAQLRFVGYTGIASRAVWKRDGPTFYTRHRLTEAVFVVGHQDHGAEVAGAERATPASVPLSPASTAATRSTPVVPALPPLLHREVVVTLSPPERATYNAVQGLARSALNDVRARASNFACVLSMFTRLRQVAIGAHIMTVGEDTTTRDTIMRVLRRADDAAAAVADPVARGDPGSRPTAATPSSTMGMTLESCRIPNDQHAATTTATIAATTATAATTPSQPVPPPNLNRALSLSTMGGTNPTPPSRQHGGVVTVTTVSRARYPGAPVTTTTTNTAATMSNPSGSTPSARGEPGADVLRIPMRRRLPQSMRPDARSARSSTTAAPPVVEILDEGDPIEVAADDARESGMGLAMWCLSRQSRAGTRSAKMRAVTRILGQMPADEKALVFSSFAAALDLVADAVAERLPQMRVVQIDGDTRKADRDNMLHAFRAPHGPRVLLMTYKVGAEGINLPEANHCLFLEPWWTSAVQEQAYSRCWRVGQKRPVTVYNIMAAGTAEQRVVDVCREKSATAATYMASSAAARRAAATASRRGGEATLDLATLSRIIG</sequence>
<dbReference type="SUPFAM" id="SSF52540">
    <property type="entry name" value="P-loop containing nucleoside triphosphate hydrolases"/>
    <property type="match status" value="2"/>
</dbReference>
<evidence type="ECO:0000256" key="5">
    <source>
        <dbReference type="SAM" id="MobiDB-lite"/>
    </source>
</evidence>
<dbReference type="GO" id="GO:0006281">
    <property type="term" value="P:DNA repair"/>
    <property type="evidence" value="ECO:0007669"/>
    <property type="project" value="TreeGrafter"/>
</dbReference>
<dbReference type="InterPro" id="IPR014001">
    <property type="entry name" value="Helicase_ATP-bd"/>
</dbReference>
<feature type="compositionally biased region" description="Basic and acidic residues" evidence="5">
    <location>
        <begin position="37"/>
        <end position="50"/>
    </location>
</feature>
<dbReference type="GO" id="GO:0008094">
    <property type="term" value="F:ATP-dependent activity, acting on DNA"/>
    <property type="evidence" value="ECO:0007669"/>
    <property type="project" value="TreeGrafter"/>
</dbReference>
<dbReference type="InterPro" id="IPR049730">
    <property type="entry name" value="SNF2/RAD54-like_C"/>
</dbReference>
<reference evidence="8" key="1">
    <citation type="journal article" date="2018" name="Nat. Commun.">
        <title>Diversity and evolution of the emerging Pandoraviridae family.</title>
        <authorList>
            <person name="Legendre M."/>
            <person name="Fabre E."/>
            <person name="Poirot O."/>
            <person name="Jeudy S."/>
            <person name="Lartigue A."/>
            <person name="Alempic J.M."/>
            <person name="Beucher L."/>
            <person name="Philippe N."/>
            <person name="Bertaux L."/>
            <person name="Christo-Foroux E."/>
            <person name="Labadie K."/>
            <person name="Coute Y."/>
            <person name="Abergel C."/>
            <person name="Claverie J.M."/>
        </authorList>
    </citation>
    <scope>NUCLEOTIDE SEQUENCE [LARGE SCALE GENOMIC DNA]</scope>
    <source>
        <strain evidence="8">Neocaledonia</strain>
    </source>
</reference>
<feature type="compositionally biased region" description="Polar residues" evidence="5">
    <location>
        <begin position="868"/>
        <end position="877"/>
    </location>
</feature>
<feature type="compositionally biased region" description="Basic and acidic residues" evidence="5">
    <location>
        <begin position="199"/>
        <end position="244"/>
    </location>
</feature>
<dbReference type="Pfam" id="PF00271">
    <property type="entry name" value="Helicase_C"/>
    <property type="match status" value="1"/>
</dbReference>
<dbReference type="RefSeq" id="YP_009482164.1">
    <property type="nucleotide sequence ID" value="NC_037666.1"/>
</dbReference>
<dbReference type="Proteomes" id="UP000249287">
    <property type="component" value="Segment"/>
</dbReference>
<dbReference type="InterPro" id="IPR050628">
    <property type="entry name" value="SNF2_RAD54_helicase_TF"/>
</dbReference>
<feature type="compositionally biased region" description="Basic and acidic residues" evidence="5">
    <location>
        <begin position="151"/>
        <end position="183"/>
    </location>
</feature>
<dbReference type="Gene3D" id="3.40.50.300">
    <property type="entry name" value="P-loop containing nucleotide triphosphate hydrolases"/>
    <property type="match status" value="1"/>
</dbReference>
<dbReference type="PROSITE" id="PS51194">
    <property type="entry name" value="HELICASE_CTER"/>
    <property type="match status" value="1"/>
</dbReference>
<feature type="region of interest" description="Disordered" evidence="5">
    <location>
        <begin position="1"/>
        <end position="56"/>
    </location>
</feature>
<gene>
    <name evidence="8" type="ORF">pneo_cds_554</name>
</gene>
<dbReference type="GO" id="GO:0005524">
    <property type="term" value="F:ATP binding"/>
    <property type="evidence" value="ECO:0007669"/>
    <property type="project" value="UniProtKB-KW"/>
</dbReference>
<dbReference type="CDD" id="cd18793">
    <property type="entry name" value="SF2_C_SNF"/>
    <property type="match status" value="1"/>
</dbReference>
<feature type="compositionally biased region" description="Basic and acidic residues" evidence="5">
    <location>
        <begin position="287"/>
        <end position="301"/>
    </location>
</feature>
<accession>A0A2U7UCH4</accession>
<dbReference type="GeneID" id="36842874"/>
<dbReference type="Gene3D" id="3.40.50.10810">
    <property type="entry name" value="Tandem AAA-ATPase domain"/>
    <property type="match status" value="1"/>
</dbReference>
<feature type="region of interest" description="Disordered" evidence="5">
    <location>
        <begin position="756"/>
        <end position="775"/>
    </location>
</feature>
<protein>
    <submittedName>
        <fullName evidence="8">SNF2 N-incomplete domain and Helicase C-domain containing protein</fullName>
    </submittedName>
</protein>
<feature type="domain" description="Helicase ATP-binding" evidence="6">
    <location>
        <begin position="390"/>
        <end position="599"/>
    </location>
</feature>
<evidence type="ECO:0000256" key="1">
    <source>
        <dbReference type="ARBA" id="ARBA00022741"/>
    </source>
</evidence>
<feature type="compositionally biased region" description="Low complexity" evidence="5">
    <location>
        <begin position="858"/>
        <end position="867"/>
    </location>
</feature>
<dbReference type="EMBL" id="MG011690">
    <property type="protein sequence ID" value="AVK76161.1"/>
    <property type="molecule type" value="Genomic_DNA"/>
</dbReference>
<evidence type="ECO:0000313" key="8">
    <source>
        <dbReference type="EMBL" id="AVK76161.1"/>
    </source>
</evidence>
<keyword evidence="3 8" id="KW-0347">Helicase</keyword>
<dbReference type="InterPro" id="IPR001650">
    <property type="entry name" value="Helicase_C-like"/>
</dbReference>
<dbReference type="SMART" id="SM00487">
    <property type="entry name" value="DEXDc"/>
    <property type="match status" value="1"/>
</dbReference>
<evidence type="ECO:0000256" key="4">
    <source>
        <dbReference type="ARBA" id="ARBA00022840"/>
    </source>
</evidence>
<dbReference type="GO" id="GO:0004386">
    <property type="term" value="F:helicase activity"/>
    <property type="evidence" value="ECO:0007669"/>
    <property type="project" value="UniProtKB-KW"/>
</dbReference>
<dbReference type="PANTHER" id="PTHR45626:SF17">
    <property type="entry name" value="HELICASE-LIKE TRANSCRIPTION FACTOR"/>
    <property type="match status" value="1"/>
</dbReference>
<evidence type="ECO:0000259" key="6">
    <source>
        <dbReference type="PROSITE" id="PS51192"/>
    </source>
</evidence>
<name>A0A2U7UCH4_9VIRU</name>
<dbReference type="Pfam" id="PF00176">
    <property type="entry name" value="SNF2-rel_dom"/>
    <property type="match status" value="1"/>
</dbReference>
<feature type="region of interest" description="Disordered" evidence="5">
    <location>
        <begin position="853"/>
        <end position="883"/>
    </location>
</feature>